<sequence>MPVKDRRYANELREVFEGPARKKGFEEGFARGMRSATIEHILMVLGSRSIAACRHDVAEIEECTEQATLDVWFVRSLSAASVEEVFGG</sequence>
<evidence type="ECO:0000313" key="2">
    <source>
        <dbReference type="Proteomes" id="UP001595872"/>
    </source>
</evidence>
<dbReference type="EMBL" id="JBHSIT010000008">
    <property type="protein sequence ID" value="MFC4911038.1"/>
    <property type="molecule type" value="Genomic_DNA"/>
</dbReference>
<protein>
    <recommendedName>
        <fullName evidence="3">Transposase</fullName>
    </recommendedName>
</protein>
<dbReference type="Proteomes" id="UP001595872">
    <property type="component" value="Unassembled WGS sequence"/>
</dbReference>
<accession>A0ABV9U585</accession>
<keyword evidence="2" id="KW-1185">Reference proteome</keyword>
<dbReference type="RefSeq" id="WP_378259685.1">
    <property type="nucleotide sequence ID" value="NZ_JBHSIT010000008.1"/>
</dbReference>
<evidence type="ECO:0008006" key="3">
    <source>
        <dbReference type="Google" id="ProtNLM"/>
    </source>
</evidence>
<gene>
    <name evidence="1" type="ORF">ACFPCY_27270</name>
</gene>
<comment type="caution">
    <text evidence="1">The sequence shown here is derived from an EMBL/GenBank/DDBJ whole genome shotgun (WGS) entry which is preliminary data.</text>
</comment>
<name>A0ABV9U585_9ACTN</name>
<evidence type="ECO:0000313" key="1">
    <source>
        <dbReference type="EMBL" id="MFC4911038.1"/>
    </source>
</evidence>
<organism evidence="1 2">
    <name type="scientific">Actinomadura gamaensis</name>
    <dbReference type="NCBI Taxonomy" id="1763541"/>
    <lineage>
        <taxon>Bacteria</taxon>
        <taxon>Bacillati</taxon>
        <taxon>Actinomycetota</taxon>
        <taxon>Actinomycetes</taxon>
        <taxon>Streptosporangiales</taxon>
        <taxon>Thermomonosporaceae</taxon>
        <taxon>Actinomadura</taxon>
    </lineage>
</organism>
<proteinExistence type="predicted"/>
<reference evidence="2" key="1">
    <citation type="journal article" date="2019" name="Int. J. Syst. Evol. Microbiol.">
        <title>The Global Catalogue of Microorganisms (GCM) 10K type strain sequencing project: providing services to taxonomists for standard genome sequencing and annotation.</title>
        <authorList>
            <consortium name="The Broad Institute Genomics Platform"/>
            <consortium name="The Broad Institute Genome Sequencing Center for Infectious Disease"/>
            <person name="Wu L."/>
            <person name="Ma J."/>
        </authorList>
    </citation>
    <scope>NUCLEOTIDE SEQUENCE [LARGE SCALE GENOMIC DNA]</scope>
    <source>
        <strain evidence="2">KLKA75</strain>
    </source>
</reference>